<reference evidence="1 2" key="1">
    <citation type="submission" date="2018-06" db="EMBL/GenBank/DDBJ databases">
        <authorList>
            <consortium name="Pathogen Informatics"/>
            <person name="Doyle S."/>
        </authorList>
    </citation>
    <scope>NUCLEOTIDE SEQUENCE [LARGE SCALE GENOMIC DNA]</scope>
    <source>
        <strain evidence="1 2">NCTC13296</strain>
    </source>
</reference>
<dbReference type="Proteomes" id="UP000254569">
    <property type="component" value="Unassembled WGS sequence"/>
</dbReference>
<dbReference type="RefSeq" id="WP_064064644.1">
    <property type="nucleotide sequence ID" value="NZ_LPZN01000044.1"/>
</dbReference>
<organism evidence="1 2">
    <name type="scientific">Rhodococcus gordoniae</name>
    <dbReference type="NCBI Taxonomy" id="223392"/>
    <lineage>
        <taxon>Bacteria</taxon>
        <taxon>Bacillati</taxon>
        <taxon>Actinomycetota</taxon>
        <taxon>Actinomycetes</taxon>
        <taxon>Mycobacteriales</taxon>
        <taxon>Nocardiaceae</taxon>
        <taxon>Rhodococcus</taxon>
    </lineage>
</organism>
<proteinExistence type="predicted"/>
<dbReference type="EMBL" id="UGVI01000001">
    <property type="protein sequence ID" value="SUE16987.1"/>
    <property type="molecule type" value="Genomic_DNA"/>
</dbReference>
<gene>
    <name evidence="1" type="ORF">NCTC13296_03884</name>
</gene>
<dbReference type="AlphaFoldDB" id="A0A379M3V1"/>
<protein>
    <submittedName>
        <fullName evidence="1">Uncharacterized protein</fullName>
    </submittedName>
</protein>
<sequence length="199" mass="21823">MPVRVVLGATVLSRPRLRDVALALAEEGLYQPFWSDGIVAEVDRLLPRELLRPARDFLFAELDRAFPDARVVWPTTVLREVPHVTGPREAHVTSVALLCHADAVITADPELTGALERSGIEAWTPDAFVTFALDADPARTRTALLRMVRRRWLTDDARREAGDDGLLAGLAGWAARELGANSADLLAPRRGDPPRAPAR</sequence>
<keyword evidence="2" id="KW-1185">Reference proteome</keyword>
<name>A0A379M3V1_9NOCA</name>
<evidence type="ECO:0000313" key="1">
    <source>
        <dbReference type="EMBL" id="SUE16987.1"/>
    </source>
</evidence>
<evidence type="ECO:0000313" key="2">
    <source>
        <dbReference type="Proteomes" id="UP000254569"/>
    </source>
</evidence>
<accession>A0A379M3V1</accession>
<dbReference type="OrthoDB" id="113459at2"/>